<dbReference type="SMART" id="SM00883">
    <property type="entry name" value="Cpn10"/>
    <property type="match status" value="1"/>
</dbReference>
<keyword evidence="1" id="KW-0143">Chaperone</keyword>
<dbReference type="CDD" id="cd00320">
    <property type="entry name" value="cpn10"/>
    <property type="match status" value="1"/>
</dbReference>
<dbReference type="InterPro" id="IPR011032">
    <property type="entry name" value="GroES-like_sf"/>
</dbReference>
<evidence type="ECO:0000256" key="1">
    <source>
        <dbReference type="ARBA" id="ARBA00023186"/>
    </source>
</evidence>
<protein>
    <submittedName>
        <fullName evidence="2">Co-chaperonin GroES</fullName>
    </submittedName>
</protein>
<accession>A0A221S2W9</accession>
<gene>
    <name evidence="2" type="primary">groES</name>
</gene>
<evidence type="ECO:0000313" key="2">
    <source>
        <dbReference type="EMBL" id="ASN63219.1"/>
    </source>
</evidence>
<dbReference type="GO" id="GO:0044183">
    <property type="term" value="F:protein folding chaperone"/>
    <property type="evidence" value="ECO:0007669"/>
    <property type="project" value="InterPro"/>
</dbReference>
<dbReference type="EMBL" id="KU970625">
    <property type="protein sequence ID" value="ASN63219.1"/>
    <property type="molecule type" value="Genomic_DNA"/>
</dbReference>
<dbReference type="InterPro" id="IPR020818">
    <property type="entry name" value="Chaperonin_GroES"/>
</dbReference>
<dbReference type="Gene3D" id="2.30.33.40">
    <property type="entry name" value="GroES chaperonin"/>
    <property type="match status" value="1"/>
</dbReference>
<reference evidence="2" key="1">
    <citation type="submission" date="2016-03" db="EMBL/GenBank/DDBJ databases">
        <title>Novel chaperonins are prevalent in the virioplankton and link to viral biology and ecology.</title>
        <authorList>
            <person name="Marine R.L."/>
            <person name="Nasko D.J."/>
            <person name="Polson S.W."/>
            <person name="Wommack K.E."/>
        </authorList>
    </citation>
    <scope>NUCLEOTIDE SEQUENCE</scope>
</reference>
<proteinExistence type="predicted"/>
<dbReference type="InterPro" id="IPR037124">
    <property type="entry name" value="Chaperonin_GroES_sf"/>
</dbReference>
<dbReference type="SUPFAM" id="SSF50129">
    <property type="entry name" value="GroES-like"/>
    <property type="match status" value="1"/>
</dbReference>
<dbReference type="GO" id="GO:0005524">
    <property type="term" value="F:ATP binding"/>
    <property type="evidence" value="ECO:0007669"/>
    <property type="project" value="InterPro"/>
</dbReference>
<dbReference type="Pfam" id="PF00166">
    <property type="entry name" value="Cpn10"/>
    <property type="match status" value="1"/>
</dbReference>
<name>A0A221S2W9_9VIRU</name>
<organism evidence="2">
    <name type="scientific">uncultured virus</name>
    <dbReference type="NCBI Taxonomy" id="340016"/>
    <lineage>
        <taxon>Viruses</taxon>
        <taxon>environmental samples</taxon>
    </lineage>
</organism>
<sequence>MINPSLAGAMPNDTWITEGDVSDPEVLPELPGYHVLVRPVTIKAKTKGGIILPERARDDIAYLTTVGRVLKVGTLAYEDKDKFLAGPWCRVGDYVCYQKLSGTKFVYKGVKLLILFDDQIIMKVDNPEDLDTTLVLDG</sequence>